<keyword evidence="4" id="KW-1185">Reference proteome</keyword>
<dbReference type="GO" id="GO:0005576">
    <property type="term" value="C:extracellular region"/>
    <property type="evidence" value="ECO:0007669"/>
    <property type="project" value="TreeGrafter"/>
</dbReference>
<feature type="domain" description="Mammalian cell entry C-terminal" evidence="2">
    <location>
        <begin position="114"/>
        <end position="300"/>
    </location>
</feature>
<dbReference type="Pfam" id="PF02470">
    <property type="entry name" value="MlaD"/>
    <property type="match status" value="1"/>
</dbReference>
<accession>A0A927JEF0</accession>
<dbReference type="InterPro" id="IPR005693">
    <property type="entry name" value="Mce"/>
</dbReference>
<dbReference type="EMBL" id="JACYWE010000011">
    <property type="protein sequence ID" value="MBD8507819.1"/>
    <property type="molecule type" value="Genomic_DNA"/>
</dbReference>
<gene>
    <name evidence="3" type="ORF">HT102_15120</name>
</gene>
<dbReference type="InterPro" id="IPR003399">
    <property type="entry name" value="Mce/MlaD"/>
</dbReference>
<dbReference type="Pfam" id="PF11887">
    <property type="entry name" value="Mce4_CUP1"/>
    <property type="match status" value="1"/>
</dbReference>
<feature type="domain" description="Mce/MlaD" evidence="1">
    <location>
        <begin position="37"/>
        <end position="110"/>
    </location>
</feature>
<name>A0A927JEF0_9ACTN</name>
<evidence type="ECO:0000313" key="3">
    <source>
        <dbReference type="EMBL" id="MBD8507819.1"/>
    </source>
</evidence>
<proteinExistence type="predicted"/>
<dbReference type="NCBIfam" id="TIGR00996">
    <property type="entry name" value="Mtu_fam_mce"/>
    <property type="match status" value="1"/>
</dbReference>
<sequence>MTTHRNPAITGFIGVIVILAATASAFFLNDVPLYGQAQSYTAEFSETAGMDVGAEVRVAGVKVGEVTGLTLEGDRVAIDLRVEDTWVGDRTEASIQIKTVLGQKFVSLEPRGTEALNPRERIPLERTNAPYDVIPAFSDAAETLGEIDMEQAADAFRTLSDAFADTPEHMRNAIDGVTRLSQTISQRDEELVRLLDETRQTTQIFADRNEEFSRLITNAGLLLQELNIRREAISILLRSSQDLSTELTGLVEDNEAQMGPALAQLQGVTDILVRNQDALQRGVNLLAPFYRVFADTLGNGRWFDIAIVNLTPPGLPEVPGVRAPINTEGVN</sequence>
<evidence type="ECO:0000259" key="2">
    <source>
        <dbReference type="Pfam" id="PF11887"/>
    </source>
</evidence>
<dbReference type="PRINTS" id="PR01782">
    <property type="entry name" value="MCEVIRFACTOR"/>
</dbReference>
<dbReference type="AlphaFoldDB" id="A0A927JEF0"/>
<dbReference type="InterPro" id="IPR052336">
    <property type="entry name" value="MlaD_Phospholipid_Transporter"/>
</dbReference>
<protein>
    <submittedName>
        <fullName evidence="3">MCE family protein</fullName>
    </submittedName>
</protein>
<reference evidence="3" key="1">
    <citation type="submission" date="2020-09" db="EMBL/GenBank/DDBJ databases">
        <title>Hoyosella lacisalsi sp. nov., a halotolerant actinobacterium isolated from soil of Lake Gudzhirganskoe.</title>
        <authorList>
            <person name="Yang Q."/>
            <person name="Guo P.Y."/>
            <person name="Liu S.W."/>
            <person name="Li F.N."/>
            <person name="Sun C.H."/>
        </authorList>
    </citation>
    <scope>NUCLEOTIDE SEQUENCE</scope>
    <source>
        <strain evidence="3">G463</strain>
    </source>
</reference>
<dbReference type="InterPro" id="IPR024516">
    <property type="entry name" value="Mce_C"/>
</dbReference>
<evidence type="ECO:0000259" key="1">
    <source>
        <dbReference type="Pfam" id="PF02470"/>
    </source>
</evidence>
<comment type="caution">
    <text evidence="3">The sequence shown here is derived from an EMBL/GenBank/DDBJ whole genome shotgun (WGS) entry which is preliminary data.</text>
</comment>
<dbReference type="PANTHER" id="PTHR33371:SF18">
    <property type="entry name" value="MCE-FAMILY PROTEIN MCE3C"/>
    <property type="match status" value="1"/>
</dbReference>
<dbReference type="Proteomes" id="UP000642993">
    <property type="component" value="Unassembled WGS sequence"/>
</dbReference>
<organism evidence="3 4">
    <name type="scientific">Lolliginicoccus lacisalsi</name>
    <dbReference type="NCBI Taxonomy" id="2742202"/>
    <lineage>
        <taxon>Bacteria</taxon>
        <taxon>Bacillati</taxon>
        <taxon>Actinomycetota</taxon>
        <taxon>Actinomycetes</taxon>
        <taxon>Mycobacteriales</taxon>
        <taxon>Hoyosellaceae</taxon>
        <taxon>Lolliginicoccus</taxon>
    </lineage>
</organism>
<dbReference type="PANTHER" id="PTHR33371">
    <property type="entry name" value="INTERMEMBRANE PHOSPHOLIPID TRANSPORT SYSTEM BINDING PROTEIN MLAD-RELATED"/>
    <property type="match status" value="1"/>
</dbReference>
<dbReference type="RefSeq" id="WP_192040286.1">
    <property type="nucleotide sequence ID" value="NZ_JACYWE010000011.1"/>
</dbReference>
<evidence type="ECO:0000313" key="4">
    <source>
        <dbReference type="Proteomes" id="UP000642993"/>
    </source>
</evidence>